<keyword evidence="7" id="KW-1185">Reference proteome</keyword>
<feature type="transmembrane region" description="Helical" evidence="5">
    <location>
        <begin position="46"/>
        <end position="68"/>
    </location>
</feature>
<protein>
    <submittedName>
        <fullName evidence="6">UbiA prenyltransferase family-domain-containing protein</fullName>
    </submittedName>
</protein>
<evidence type="ECO:0000313" key="6">
    <source>
        <dbReference type="EMBL" id="KAJ7098794.1"/>
    </source>
</evidence>
<dbReference type="GO" id="GO:0016765">
    <property type="term" value="F:transferase activity, transferring alkyl or aryl (other than methyl) groups"/>
    <property type="evidence" value="ECO:0007669"/>
    <property type="project" value="InterPro"/>
</dbReference>
<sequence>MSCPDGLCKSPPSTFPPLNLHMLWGFPKTILLFSHSDIVPILGPSLAVSLVLAGPTDMTAFICGFIWLELHLLTFEIKNQSIGVEEDRLSKPNRPIVSGRISLETAQTLYLCVGMISVLYSVYQRVLLCSTVYMVAIYCYNEMSMSRNWFLKSFLGALGYVCYCWGTTIIFDHGKPLSRTSIIAVAISGLVHTTTGHAQDFRDRFGDAAIGRKTLVHILPARIARWSLMALVAAWTVGLVYLWSPPALVTIFFSVLCCIATVSYVLDHSVEADRNSYWWYNMWLITAHLLPIFKRLEDAAL</sequence>
<dbReference type="EMBL" id="JARJCN010000008">
    <property type="protein sequence ID" value="KAJ7098794.1"/>
    <property type="molecule type" value="Genomic_DNA"/>
</dbReference>
<dbReference type="Pfam" id="PF01040">
    <property type="entry name" value="UbiA"/>
    <property type="match status" value="1"/>
</dbReference>
<proteinExistence type="predicted"/>
<evidence type="ECO:0000256" key="4">
    <source>
        <dbReference type="ARBA" id="ARBA00023136"/>
    </source>
</evidence>
<feature type="transmembrane region" description="Helical" evidence="5">
    <location>
        <begin position="278"/>
        <end position="296"/>
    </location>
</feature>
<evidence type="ECO:0000256" key="2">
    <source>
        <dbReference type="ARBA" id="ARBA00022692"/>
    </source>
</evidence>
<comment type="subcellular location">
    <subcellularLocation>
        <location evidence="1">Membrane</location>
        <topology evidence="1">Multi-pass membrane protein</topology>
    </subcellularLocation>
</comment>
<accession>A0AAD6XX56</accession>
<keyword evidence="3 5" id="KW-1133">Transmembrane helix</keyword>
<dbReference type="AlphaFoldDB" id="A0AAD6XX56"/>
<feature type="transmembrane region" description="Helical" evidence="5">
    <location>
        <begin position="149"/>
        <end position="171"/>
    </location>
</feature>
<dbReference type="InterPro" id="IPR044878">
    <property type="entry name" value="UbiA_sf"/>
</dbReference>
<evidence type="ECO:0000256" key="5">
    <source>
        <dbReference type="SAM" id="Phobius"/>
    </source>
</evidence>
<feature type="transmembrane region" description="Helical" evidence="5">
    <location>
        <begin position="249"/>
        <end position="266"/>
    </location>
</feature>
<feature type="transmembrane region" description="Helical" evidence="5">
    <location>
        <begin position="109"/>
        <end position="137"/>
    </location>
</feature>
<dbReference type="InterPro" id="IPR000537">
    <property type="entry name" value="UbiA_prenyltransferase"/>
</dbReference>
<gene>
    <name evidence="6" type="ORF">B0H15DRAFT_945304</name>
</gene>
<organism evidence="6 7">
    <name type="scientific">Mycena belliarum</name>
    <dbReference type="NCBI Taxonomy" id="1033014"/>
    <lineage>
        <taxon>Eukaryota</taxon>
        <taxon>Fungi</taxon>
        <taxon>Dikarya</taxon>
        <taxon>Basidiomycota</taxon>
        <taxon>Agaricomycotina</taxon>
        <taxon>Agaricomycetes</taxon>
        <taxon>Agaricomycetidae</taxon>
        <taxon>Agaricales</taxon>
        <taxon>Marasmiineae</taxon>
        <taxon>Mycenaceae</taxon>
        <taxon>Mycena</taxon>
    </lineage>
</organism>
<evidence type="ECO:0000313" key="7">
    <source>
        <dbReference type="Proteomes" id="UP001222325"/>
    </source>
</evidence>
<dbReference type="PANTHER" id="PTHR42723">
    <property type="entry name" value="CHLOROPHYLL SYNTHASE"/>
    <property type="match status" value="1"/>
</dbReference>
<dbReference type="Proteomes" id="UP001222325">
    <property type="component" value="Unassembled WGS sequence"/>
</dbReference>
<reference evidence="6" key="1">
    <citation type="submission" date="2023-03" db="EMBL/GenBank/DDBJ databases">
        <title>Massive genome expansion in bonnet fungi (Mycena s.s.) driven by repeated elements and novel gene families across ecological guilds.</title>
        <authorList>
            <consortium name="Lawrence Berkeley National Laboratory"/>
            <person name="Harder C.B."/>
            <person name="Miyauchi S."/>
            <person name="Viragh M."/>
            <person name="Kuo A."/>
            <person name="Thoen E."/>
            <person name="Andreopoulos B."/>
            <person name="Lu D."/>
            <person name="Skrede I."/>
            <person name="Drula E."/>
            <person name="Henrissat B."/>
            <person name="Morin E."/>
            <person name="Kohler A."/>
            <person name="Barry K."/>
            <person name="LaButti K."/>
            <person name="Morin E."/>
            <person name="Salamov A."/>
            <person name="Lipzen A."/>
            <person name="Mereny Z."/>
            <person name="Hegedus B."/>
            <person name="Baldrian P."/>
            <person name="Stursova M."/>
            <person name="Weitz H."/>
            <person name="Taylor A."/>
            <person name="Grigoriev I.V."/>
            <person name="Nagy L.G."/>
            <person name="Martin F."/>
            <person name="Kauserud H."/>
        </authorList>
    </citation>
    <scope>NUCLEOTIDE SEQUENCE</scope>
    <source>
        <strain evidence="6">CBHHK173m</strain>
    </source>
</reference>
<dbReference type="PANTHER" id="PTHR42723:SF1">
    <property type="entry name" value="CHLOROPHYLL SYNTHASE, CHLOROPLASTIC"/>
    <property type="match status" value="1"/>
</dbReference>
<keyword evidence="4 5" id="KW-0472">Membrane</keyword>
<keyword evidence="2 5" id="KW-0812">Transmembrane</keyword>
<comment type="caution">
    <text evidence="6">The sequence shown here is derived from an EMBL/GenBank/DDBJ whole genome shotgun (WGS) entry which is preliminary data.</text>
</comment>
<dbReference type="GO" id="GO:0016020">
    <property type="term" value="C:membrane"/>
    <property type="evidence" value="ECO:0007669"/>
    <property type="project" value="UniProtKB-SubCell"/>
</dbReference>
<evidence type="ECO:0000256" key="3">
    <source>
        <dbReference type="ARBA" id="ARBA00022989"/>
    </source>
</evidence>
<dbReference type="Gene3D" id="1.10.357.140">
    <property type="entry name" value="UbiA prenyltransferase"/>
    <property type="match status" value="1"/>
</dbReference>
<name>A0AAD6XX56_9AGAR</name>
<evidence type="ECO:0000256" key="1">
    <source>
        <dbReference type="ARBA" id="ARBA00004141"/>
    </source>
</evidence>
<dbReference type="InterPro" id="IPR050475">
    <property type="entry name" value="Prenyltransferase_related"/>
</dbReference>
<feature type="transmembrane region" description="Helical" evidence="5">
    <location>
        <begin position="223"/>
        <end position="243"/>
    </location>
</feature>
<dbReference type="CDD" id="cd13965">
    <property type="entry name" value="PT_UbiA_3"/>
    <property type="match status" value="1"/>
</dbReference>